<keyword evidence="1" id="KW-0805">Transcription regulation</keyword>
<dbReference type="Pfam" id="PF02909">
    <property type="entry name" value="TetR_C_1"/>
    <property type="match status" value="1"/>
</dbReference>
<dbReference type="SUPFAM" id="SSF46689">
    <property type="entry name" value="Homeodomain-like"/>
    <property type="match status" value="1"/>
</dbReference>
<keyword evidence="3" id="KW-0804">Transcription</keyword>
<feature type="DNA-binding region" description="H-T-H motif" evidence="4">
    <location>
        <begin position="47"/>
        <end position="66"/>
    </location>
</feature>
<dbReference type="InterPro" id="IPR050109">
    <property type="entry name" value="HTH-type_TetR-like_transc_reg"/>
</dbReference>
<comment type="caution">
    <text evidence="6">The sequence shown here is derived from an EMBL/GenBank/DDBJ whole genome shotgun (WGS) entry which is preliminary data.</text>
</comment>
<evidence type="ECO:0000256" key="1">
    <source>
        <dbReference type="ARBA" id="ARBA00023015"/>
    </source>
</evidence>
<dbReference type="GO" id="GO:0045892">
    <property type="term" value="P:negative regulation of DNA-templated transcription"/>
    <property type="evidence" value="ECO:0007669"/>
    <property type="project" value="InterPro"/>
</dbReference>
<dbReference type="InterPro" id="IPR001647">
    <property type="entry name" value="HTH_TetR"/>
</dbReference>
<proteinExistence type="predicted"/>
<dbReference type="Proteomes" id="UP000432015">
    <property type="component" value="Unassembled WGS sequence"/>
</dbReference>
<protein>
    <submittedName>
        <fullName evidence="6">TetR family transcriptional regulator</fullName>
    </submittedName>
</protein>
<dbReference type="Gene3D" id="1.10.357.10">
    <property type="entry name" value="Tetracycline Repressor, domain 2"/>
    <property type="match status" value="1"/>
</dbReference>
<reference evidence="6 7" key="1">
    <citation type="submission" date="2019-11" db="EMBL/GenBank/DDBJ databases">
        <authorList>
            <person name="Cao P."/>
        </authorList>
    </citation>
    <scope>NUCLEOTIDE SEQUENCE [LARGE SCALE GENOMIC DNA]</scope>
    <source>
        <strain evidence="6 7">NEAU-AAG5</strain>
    </source>
</reference>
<dbReference type="GO" id="GO:0003700">
    <property type="term" value="F:DNA-binding transcription factor activity"/>
    <property type="evidence" value="ECO:0007669"/>
    <property type="project" value="TreeGrafter"/>
</dbReference>
<dbReference type="Gene3D" id="1.10.10.60">
    <property type="entry name" value="Homeodomain-like"/>
    <property type="match status" value="1"/>
</dbReference>
<evidence type="ECO:0000259" key="5">
    <source>
        <dbReference type="PROSITE" id="PS50977"/>
    </source>
</evidence>
<keyword evidence="7" id="KW-1185">Reference proteome</keyword>
<feature type="domain" description="HTH tetR-type" evidence="5">
    <location>
        <begin position="24"/>
        <end position="84"/>
    </location>
</feature>
<organism evidence="6 7">
    <name type="scientific">Actinomadura litoris</name>
    <dbReference type="NCBI Taxonomy" id="2678616"/>
    <lineage>
        <taxon>Bacteria</taxon>
        <taxon>Bacillati</taxon>
        <taxon>Actinomycetota</taxon>
        <taxon>Actinomycetes</taxon>
        <taxon>Streptosporangiales</taxon>
        <taxon>Thermomonosporaceae</taxon>
        <taxon>Actinomadura</taxon>
    </lineage>
</organism>
<accession>A0A7K1L563</accession>
<evidence type="ECO:0000256" key="2">
    <source>
        <dbReference type="ARBA" id="ARBA00023125"/>
    </source>
</evidence>
<dbReference type="PANTHER" id="PTHR30055:SF151">
    <property type="entry name" value="TRANSCRIPTIONAL REGULATORY PROTEIN"/>
    <property type="match status" value="1"/>
</dbReference>
<evidence type="ECO:0000256" key="3">
    <source>
        <dbReference type="ARBA" id="ARBA00023163"/>
    </source>
</evidence>
<dbReference type="InterPro" id="IPR004111">
    <property type="entry name" value="Repressor_TetR_C"/>
</dbReference>
<dbReference type="InterPro" id="IPR036271">
    <property type="entry name" value="Tet_transcr_reg_TetR-rel_C_sf"/>
</dbReference>
<keyword evidence="2 4" id="KW-0238">DNA-binding</keyword>
<name>A0A7K1L563_9ACTN</name>
<dbReference type="InterPro" id="IPR009057">
    <property type="entry name" value="Homeodomain-like_sf"/>
</dbReference>
<dbReference type="GO" id="GO:0000976">
    <property type="term" value="F:transcription cis-regulatory region binding"/>
    <property type="evidence" value="ECO:0007669"/>
    <property type="project" value="TreeGrafter"/>
</dbReference>
<dbReference type="AlphaFoldDB" id="A0A7K1L563"/>
<dbReference type="EMBL" id="WOFH01000008">
    <property type="protein sequence ID" value="MUN39529.1"/>
    <property type="molecule type" value="Genomic_DNA"/>
</dbReference>
<dbReference type="PANTHER" id="PTHR30055">
    <property type="entry name" value="HTH-TYPE TRANSCRIPTIONAL REGULATOR RUTR"/>
    <property type="match status" value="1"/>
</dbReference>
<dbReference type="SUPFAM" id="SSF48498">
    <property type="entry name" value="Tetracyclin repressor-like, C-terminal domain"/>
    <property type="match status" value="1"/>
</dbReference>
<dbReference type="Pfam" id="PF00440">
    <property type="entry name" value="TetR_N"/>
    <property type="match status" value="1"/>
</dbReference>
<evidence type="ECO:0000313" key="6">
    <source>
        <dbReference type="EMBL" id="MUN39529.1"/>
    </source>
</evidence>
<gene>
    <name evidence="6" type="ORF">GNZ18_23440</name>
</gene>
<evidence type="ECO:0000313" key="7">
    <source>
        <dbReference type="Proteomes" id="UP000432015"/>
    </source>
</evidence>
<sequence length="250" mass="27317">MSADEQGVVSVWARPARKRRERLALDRGQIVAAAVALLDEQGLPALTMRGLATRMNVAANALYWHVANKDELIELVVDEIYGEMSPPVADDPARWGEAVSRCGHSARDVVLRHPWVASLLVGEVGVTHLGPNLMLLTDRMLTLLRAAGFDLAEADRAAKTVFTYVLGAATSEAAALNKITLAGDTEAEWLDALGPTLTQITGPYPQLATLFDSLTGTDPRTTRDEQFDYGLRRLLDGLHVRLRQVTEQRP</sequence>
<dbReference type="PROSITE" id="PS50977">
    <property type="entry name" value="HTH_TETR_2"/>
    <property type="match status" value="1"/>
</dbReference>
<dbReference type="PRINTS" id="PR00455">
    <property type="entry name" value="HTHTETR"/>
</dbReference>
<dbReference type="RefSeq" id="WP_156218676.1">
    <property type="nucleotide sequence ID" value="NZ_WOFH01000008.1"/>
</dbReference>
<evidence type="ECO:0000256" key="4">
    <source>
        <dbReference type="PROSITE-ProRule" id="PRU00335"/>
    </source>
</evidence>